<reference evidence="1" key="1">
    <citation type="submission" date="2020-07" db="EMBL/GenBank/DDBJ databases">
        <title>Multicomponent nature underlies the extraordinary mechanical properties of spider dragline silk.</title>
        <authorList>
            <person name="Kono N."/>
            <person name="Nakamura H."/>
            <person name="Mori M."/>
            <person name="Yoshida Y."/>
            <person name="Ohtoshi R."/>
            <person name="Malay A.D."/>
            <person name="Moran D.A.P."/>
            <person name="Tomita M."/>
            <person name="Numata K."/>
            <person name="Arakawa K."/>
        </authorList>
    </citation>
    <scope>NUCLEOTIDE SEQUENCE</scope>
</reference>
<sequence length="105" mass="12506">MMLCPEFHPHCSDLPGLNMQRLTLIVNDPRKNQITIEVLVDLLFVYYNKMKNYPVSTYFQNHLPPLLSIHTTALVNWYWNKSVSRHIRTRKQPVYLSSERKMAFL</sequence>
<proteinExistence type="predicted"/>
<dbReference type="AlphaFoldDB" id="A0A8X6K7T6"/>
<name>A0A8X6K7T6_TRICU</name>
<dbReference type="Proteomes" id="UP000887116">
    <property type="component" value="Unassembled WGS sequence"/>
</dbReference>
<evidence type="ECO:0000313" key="2">
    <source>
        <dbReference type="Proteomes" id="UP000887116"/>
    </source>
</evidence>
<comment type="caution">
    <text evidence="1">The sequence shown here is derived from an EMBL/GenBank/DDBJ whole genome shotgun (WGS) entry which is preliminary data.</text>
</comment>
<dbReference type="EMBL" id="BMAO01010159">
    <property type="protein sequence ID" value="GFQ65239.1"/>
    <property type="molecule type" value="Genomic_DNA"/>
</dbReference>
<accession>A0A8X6K7T6</accession>
<organism evidence="1 2">
    <name type="scientific">Trichonephila clavata</name>
    <name type="common">Joro spider</name>
    <name type="synonym">Nephila clavata</name>
    <dbReference type="NCBI Taxonomy" id="2740835"/>
    <lineage>
        <taxon>Eukaryota</taxon>
        <taxon>Metazoa</taxon>
        <taxon>Ecdysozoa</taxon>
        <taxon>Arthropoda</taxon>
        <taxon>Chelicerata</taxon>
        <taxon>Arachnida</taxon>
        <taxon>Araneae</taxon>
        <taxon>Araneomorphae</taxon>
        <taxon>Entelegynae</taxon>
        <taxon>Araneoidea</taxon>
        <taxon>Nephilidae</taxon>
        <taxon>Trichonephila</taxon>
    </lineage>
</organism>
<gene>
    <name evidence="1" type="ORF">TNCT_380611</name>
</gene>
<protein>
    <submittedName>
        <fullName evidence="1">Uncharacterized protein</fullName>
    </submittedName>
</protein>
<keyword evidence="2" id="KW-1185">Reference proteome</keyword>
<evidence type="ECO:0000313" key="1">
    <source>
        <dbReference type="EMBL" id="GFQ65239.1"/>
    </source>
</evidence>